<dbReference type="EMBL" id="LAZR01002337">
    <property type="protein sequence ID" value="KKN31344.1"/>
    <property type="molecule type" value="Genomic_DNA"/>
</dbReference>
<proteinExistence type="predicted"/>
<organism evidence="1">
    <name type="scientific">marine sediment metagenome</name>
    <dbReference type="NCBI Taxonomy" id="412755"/>
    <lineage>
        <taxon>unclassified sequences</taxon>
        <taxon>metagenomes</taxon>
        <taxon>ecological metagenomes</taxon>
    </lineage>
</organism>
<dbReference type="AlphaFoldDB" id="A0A0F9PMG1"/>
<sequence>MPECGLHIPGTGCDACDAPLALKDLRQRAADRDGKRTAHREASIAYMVELHGDQYQTAPCDCVPQLCHRVPPERWGSGLGDMQVWKD</sequence>
<gene>
    <name evidence="1" type="ORF">LCGC14_0824940</name>
</gene>
<protein>
    <submittedName>
        <fullName evidence="1">Uncharacterized protein</fullName>
    </submittedName>
</protein>
<name>A0A0F9PMG1_9ZZZZ</name>
<reference evidence="1" key="1">
    <citation type="journal article" date="2015" name="Nature">
        <title>Complex archaea that bridge the gap between prokaryotes and eukaryotes.</title>
        <authorList>
            <person name="Spang A."/>
            <person name="Saw J.H."/>
            <person name="Jorgensen S.L."/>
            <person name="Zaremba-Niedzwiedzka K."/>
            <person name="Martijn J."/>
            <person name="Lind A.E."/>
            <person name="van Eijk R."/>
            <person name="Schleper C."/>
            <person name="Guy L."/>
            <person name="Ettema T.J."/>
        </authorList>
    </citation>
    <scope>NUCLEOTIDE SEQUENCE</scope>
</reference>
<comment type="caution">
    <text evidence="1">The sequence shown here is derived from an EMBL/GenBank/DDBJ whole genome shotgun (WGS) entry which is preliminary data.</text>
</comment>
<evidence type="ECO:0000313" key="1">
    <source>
        <dbReference type="EMBL" id="KKN31344.1"/>
    </source>
</evidence>
<accession>A0A0F9PMG1</accession>